<protein>
    <submittedName>
        <fullName evidence="2">Uncharacterized protein</fullName>
    </submittedName>
</protein>
<sequence>MKFSLFVACVLALISMSVMLVRADSLQDEIDAAKKKFCGGIAVSAPAKNAVFSNPSKVKVTITRKPNAQAKVINGVDVYTINSKGKAKYIATAWKGNYALNKKATLTVNLSKVKGLKYPGQFEFRVWVHNKSGPDCTLMSKVFKVRSSSSHSNAADEQEAFANLDQNIDRGCFGVEVTAPKLGEHQKVGQSFPVHIQRDSAAHLETITSLTLMKIDLDSRTPSKVHDTYSSEQTITQMLNVKDTIQEATPANSAYFYKLTGTTQHEETCEFYSHPFYVDA</sequence>
<dbReference type="AlphaFoldDB" id="A0A163JV01"/>
<accession>A0A163JV01</accession>
<reference evidence="2" key="1">
    <citation type="submission" date="2016-04" db="EMBL/GenBank/DDBJ databases">
        <authorList>
            <person name="Evans L.H."/>
            <person name="Alamgir A."/>
            <person name="Owens N."/>
            <person name="Weber N.D."/>
            <person name="Virtaneva K."/>
            <person name="Barbian K."/>
            <person name="Babar A."/>
            <person name="Rosenke K."/>
        </authorList>
    </citation>
    <scope>NUCLEOTIDE SEQUENCE [LARGE SCALE GENOMIC DNA]</scope>
    <source>
        <strain evidence="2">CBS 101.48</strain>
    </source>
</reference>
<dbReference type="OrthoDB" id="2319449at2759"/>
<keyword evidence="1" id="KW-0732">Signal</keyword>
<gene>
    <name evidence="2" type="primary">ABSGL_09099.1 scaffold 10677</name>
</gene>
<feature type="chain" id="PRO_5007843692" evidence="1">
    <location>
        <begin position="24"/>
        <end position="280"/>
    </location>
</feature>
<organism evidence="2">
    <name type="scientific">Absidia glauca</name>
    <name type="common">Pin mould</name>
    <dbReference type="NCBI Taxonomy" id="4829"/>
    <lineage>
        <taxon>Eukaryota</taxon>
        <taxon>Fungi</taxon>
        <taxon>Fungi incertae sedis</taxon>
        <taxon>Mucoromycota</taxon>
        <taxon>Mucoromycotina</taxon>
        <taxon>Mucoromycetes</taxon>
        <taxon>Mucorales</taxon>
        <taxon>Cunninghamellaceae</taxon>
        <taxon>Absidia</taxon>
    </lineage>
</organism>
<evidence type="ECO:0000256" key="1">
    <source>
        <dbReference type="SAM" id="SignalP"/>
    </source>
</evidence>
<dbReference type="OMA" id="YSHPFYL"/>
<name>A0A163JV01_ABSGL</name>
<keyword evidence="3" id="KW-1185">Reference proteome</keyword>
<dbReference type="Proteomes" id="UP000078561">
    <property type="component" value="Unassembled WGS sequence"/>
</dbReference>
<evidence type="ECO:0000313" key="2">
    <source>
        <dbReference type="EMBL" id="SAM03281.1"/>
    </source>
</evidence>
<feature type="signal peptide" evidence="1">
    <location>
        <begin position="1"/>
        <end position="23"/>
    </location>
</feature>
<evidence type="ECO:0000313" key="3">
    <source>
        <dbReference type="Proteomes" id="UP000078561"/>
    </source>
</evidence>
<dbReference type="EMBL" id="LT554074">
    <property type="protein sequence ID" value="SAM03281.1"/>
    <property type="molecule type" value="Genomic_DNA"/>
</dbReference>
<dbReference type="InParanoid" id="A0A163JV01"/>
<proteinExistence type="predicted"/>